<evidence type="ECO:0000256" key="7">
    <source>
        <dbReference type="SAM" id="Phobius"/>
    </source>
</evidence>
<feature type="region of interest" description="Disordered" evidence="6">
    <location>
        <begin position="97"/>
        <end position="237"/>
    </location>
</feature>
<dbReference type="STRING" id="556484.B7G2U8"/>
<protein>
    <recommendedName>
        <fullName evidence="8">Ion transport domain-containing protein</fullName>
    </recommendedName>
</protein>
<keyword evidence="10" id="KW-1185">Reference proteome</keyword>
<dbReference type="GO" id="GO:0098703">
    <property type="term" value="P:calcium ion import across plasma membrane"/>
    <property type="evidence" value="ECO:0007669"/>
    <property type="project" value="TreeGrafter"/>
</dbReference>
<feature type="transmembrane region" description="Helical" evidence="7">
    <location>
        <begin position="1050"/>
        <end position="1072"/>
    </location>
</feature>
<reference evidence="9 10" key="1">
    <citation type="journal article" date="2008" name="Nature">
        <title>The Phaeodactylum genome reveals the evolutionary history of diatom genomes.</title>
        <authorList>
            <person name="Bowler C."/>
            <person name="Allen A.E."/>
            <person name="Badger J.H."/>
            <person name="Grimwood J."/>
            <person name="Jabbari K."/>
            <person name="Kuo A."/>
            <person name="Maheswari U."/>
            <person name="Martens C."/>
            <person name="Maumus F."/>
            <person name="Otillar R.P."/>
            <person name="Rayko E."/>
            <person name="Salamov A."/>
            <person name="Vandepoele K."/>
            <person name="Beszteri B."/>
            <person name="Gruber A."/>
            <person name="Heijde M."/>
            <person name="Katinka M."/>
            <person name="Mock T."/>
            <person name="Valentin K."/>
            <person name="Verret F."/>
            <person name="Berges J.A."/>
            <person name="Brownlee C."/>
            <person name="Cadoret J.P."/>
            <person name="Chiovitti A."/>
            <person name="Choi C.J."/>
            <person name="Coesel S."/>
            <person name="De Martino A."/>
            <person name="Detter J.C."/>
            <person name="Durkin C."/>
            <person name="Falciatore A."/>
            <person name="Fournet J."/>
            <person name="Haruta M."/>
            <person name="Huysman M.J."/>
            <person name="Jenkins B.D."/>
            <person name="Jiroutova K."/>
            <person name="Jorgensen R.E."/>
            <person name="Joubert Y."/>
            <person name="Kaplan A."/>
            <person name="Kroger N."/>
            <person name="Kroth P.G."/>
            <person name="La Roche J."/>
            <person name="Lindquist E."/>
            <person name="Lommer M."/>
            <person name="Martin-Jezequel V."/>
            <person name="Lopez P.J."/>
            <person name="Lucas S."/>
            <person name="Mangogna M."/>
            <person name="McGinnis K."/>
            <person name="Medlin L.K."/>
            <person name="Montsant A."/>
            <person name="Oudot-Le Secq M.P."/>
            <person name="Napoli C."/>
            <person name="Obornik M."/>
            <person name="Parker M.S."/>
            <person name="Petit J.L."/>
            <person name="Porcel B.M."/>
            <person name="Poulsen N."/>
            <person name="Robison M."/>
            <person name="Rychlewski L."/>
            <person name="Rynearson T.A."/>
            <person name="Schmutz J."/>
            <person name="Shapiro H."/>
            <person name="Siaut M."/>
            <person name="Stanley M."/>
            <person name="Sussman M.R."/>
            <person name="Taylor A.R."/>
            <person name="Vardi A."/>
            <person name="von Dassow P."/>
            <person name="Vyverman W."/>
            <person name="Willis A."/>
            <person name="Wyrwicz L.S."/>
            <person name="Rokhsar D.S."/>
            <person name="Weissenbach J."/>
            <person name="Armbrust E.V."/>
            <person name="Green B.R."/>
            <person name="Van de Peer Y."/>
            <person name="Grigoriev I.V."/>
        </authorList>
    </citation>
    <scope>NUCLEOTIDE SEQUENCE [LARGE SCALE GENOMIC DNA]</scope>
    <source>
        <strain evidence="9 10">CCAP 1055/1</strain>
    </source>
</reference>
<evidence type="ECO:0000313" key="10">
    <source>
        <dbReference type="Proteomes" id="UP000000759"/>
    </source>
</evidence>
<dbReference type="HOGENOM" id="CLU_234632_0_0_1"/>
<comment type="subcellular location">
    <subcellularLocation>
        <location evidence="1">Membrane</location>
        <topology evidence="1">Multi-pass membrane protein</topology>
    </subcellularLocation>
</comment>
<keyword evidence="2 7" id="KW-0812">Transmembrane</keyword>
<dbReference type="GO" id="GO:0005216">
    <property type="term" value="F:monoatomic ion channel activity"/>
    <property type="evidence" value="ECO:0007669"/>
    <property type="project" value="InterPro"/>
</dbReference>
<dbReference type="Pfam" id="PF00520">
    <property type="entry name" value="Ion_trans"/>
    <property type="match status" value="1"/>
</dbReference>
<feature type="compositionally biased region" description="Pro residues" evidence="6">
    <location>
        <begin position="212"/>
        <end position="224"/>
    </location>
</feature>
<feature type="transmembrane region" description="Helical" evidence="7">
    <location>
        <begin position="734"/>
        <end position="754"/>
    </location>
</feature>
<organism evidence="9 10">
    <name type="scientific">Phaeodactylum tricornutum (strain CCAP 1055/1)</name>
    <dbReference type="NCBI Taxonomy" id="556484"/>
    <lineage>
        <taxon>Eukaryota</taxon>
        <taxon>Sar</taxon>
        <taxon>Stramenopiles</taxon>
        <taxon>Ochrophyta</taxon>
        <taxon>Bacillariophyta</taxon>
        <taxon>Bacillariophyceae</taxon>
        <taxon>Bacillariophycidae</taxon>
        <taxon>Naviculales</taxon>
        <taxon>Phaeodactylaceae</taxon>
        <taxon>Phaeodactylum</taxon>
    </lineage>
</organism>
<reference evidence="10" key="2">
    <citation type="submission" date="2008-08" db="EMBL/GenBank/DDBJ databases">
        <authorList>
            <consortium name="Diatom Consortium"/>
            <person name="Grigoriev I."/>
            <person name="Grimwood J."/>
            <person name="Kuo A."/>
            <person name="Otillar R.P."/>
            <person name="Salamov A."/>
            <person name="Detter J.C."/>
            <person name="Lindquist E."/>
            <person name="Shapiro H."/>
            <person name="Lucas S."/>
            <person name="Glavina del Rio T."/>
            <person name="Pitluck S."/>
            <person name="Rokhsar D."/>
            <person name="Bowler C."/>
        </authorList>
    </citation>
    <scope>GENOME REANNOTATION</scope>
    <source>
        <strain evidence="10">CCAP 1055/1</strain>
    </source>
</reference>
<evidence type="ECO:0000256" key="2">
    <source>
        <dbReference type="ARBA" id="ARBA00022692"/>
    </source>
</evidence>
<evidence type="ECO:0000256" key="5">
    <source>
        <dbReference type="ARBA" id="ARBA00023136"/>
    </source>
</evidence>
<proteinExistence type="predicted"/>
<evidence type="ECO:0000256" key="6">
    <source>
        <dbReference type="SAM" id="MobiDB-lite"/>
    </source>
</evidence>
<dbReference type="GeneID" id="7201974"/>
<dbReference type="EMBL" id="CM000614">
    <property type="protein sequence ID" value="EEC47189.1"/>
    <property type="molecule type" value="Genomic_DNA"/>
</dbReference>
<evidence type="ECO:0000256" key="4">
    <source>
        <dbReference type="ARBA" id="ARBA00022989"/>
    </source>
</evidence>
<evidence type="ECO:0000259" key="8">
    <source>
        <dbReference type="Pfam" id="PF00520"/>
    </source>
</evidence>
<dbReference type="RefSeq" id="XP_002181266.1">
    <property type="nucleotide sequence ID" value="XM_002181230.1"/>
</dbReference>
<name>B7G2U8_PHATC</name>
<dbReference type="AlphaFoldDB" id="B7G2U8"/>
<evidence type="ECO:0000256" key="3">
    <source>
        <dbReference type="ARBA" id="ARBA00022737"/>
    </source>
</evidence>
<gene>
    <name evidence="9" type="ORF">PHATRDRAFT_47206</name>
</gene>
<dbReference type="KEGG" id="pti:PHATRDRAFT_47206"/>
<evidence type="ECO:0000256" key="1">
    <source>
        <dbReference type="ARBA" id="ARBA00004141"/>
    </source>
</evidence>
<dbReference type="InterPro" id="IPR024862">
    <property type="entry name" value="TRPV"/>
</dbReference>
<accession>B7G2U8</accession>
<sequence>MSVEGYFCFRPLWRDVQTEFKEESRYTAKLPLWSEISCSILVPIDMPRNNQLQQERCQRHQGLSSDGEDREGTDAFNSPAAAFQHWSSQLRRRSPLLSTDKMFSTEENGDSDGENRDRSTKKTSMDESSGSNGIVAARKVDFSPRLHSHRSSTNKSASFPSKKDLNVFSVSRKDPAMTCSGPNHPKSSPISSKMTDNSPARRRRAVHGLRPPSTPHTPRSPQPSRPTSVLQSWTTHQPDPDFWPANESMDVLLATASVDSSGIHKAQSQDLPLHSAITQATCIHELWNATVRDIVTVDSAASQNDEGQTPIHLFAENAALADQLILYHNPTAAQTPPDADDMLHVTRSGLDSDAPQSDDPTTSLAAVERQLVHFGLHLLHAYPAAMMTPDGDGFIPFERTLSEWIDQVHREPTCNPRKPQRNQFQSATDLLPTQITSFLASSTTRWASQPKKSLDLSYKIRDETSSDGSLDVESGVTTKVLPKLATGSKTQEKTLHNRSRQFPDKVQLTAQAQFAFLMLSSFLDHLDRRLEETTFLKTRRSSLATSTRPLTGTPSALPDVGALGAEDSFHEAMDELRHMTVADIRSEIVRSIASIPDLVKTLLIMENDTQRAFCFSTTLMHHVLASKYSVGPWLPAMLQHSEERISDLAVGYLKLVSERDIEDGIPRMQWGTSVRAFRNSGGKVERHGKMDLHDEVSRLEDFVPSLLSLGERQMEEAATTKLVRKVMDCIISRPFAVTVVFCDALFLAILLVGFRGAVNSLLLGGVSSTVTRHLYLANAGIFYFVVRELGKVVSLCMITRRARVYFQSFWNLADLLSTVLALTSTIAMRAALGPTETNMAGDTNLRNLLAITTGFLWLRVLNYLKGINMQLATFVLAILQITRDILWFCVILLTLIVSFAQMFFTLLAPDTCVAGDILSNKKECTQSEYYLKVYAILLGDFGTFERESFTSMFSVFLVVFYSFMVVLILLNILIAVASDSYEKCLIRSQSLFGRARVMMIAELVSFQNLLRKNPHVLLDSSSTGPTAPIYRTWLSGNSWANGWSRGSMTFFLLSSTVVLVWGIAETAGYATGNRNVNVWMSISSIAINVALFVGIVIFLSTGGTEIGPTQLEGYLQFVMLRLLGSTKDTTNTVTGSDHDGWQGRLVYIKTEIKRLSDEAKSETAASTKSLVNLIGTTEGRLQDELSRVEIGLNELKQLLQPGQLPSYQPNEKKTTIANIHNTMKDLVETLHRMETAEEVKGGQS</sequence>
<feature type="transmembrane region" description="Helical" evidence="7">
    <location>
        <begin position="885"/>
        <end position="908"/>
    </location>
</feature>
<feature type="transmembrane region" description="Helical" evidence="7">
    <location>
        <begin position="809"/>
        <end position="832"/>
    </location>
</feature>
<dbReference type="PANTHER" id="PTHR10582">
    <property type="entry name" value="TRANSIENT RECEPTOR POTENTIAL ION CHANNEL PROTEIN"/>
    <property type="match status" value="1"/>
</dbReference>
<feature type="compositionally biased region" description="Basic and acidic residues" evidence="6">
    <location>
        <begin position="113"/>
        <end position="125"/>
    </location>
</feature>
<keyword evidence="5 7" id="KW-0472">Membrane</keyword>
<dbReference type="InterPro" id="IPR005821">
    <property type="entry name" value="Ion_trans_dom"/>
</dbReference>
<dbReference type="eggNOG" id="ENOG502T4CI">
    <property type="taxonomic scope" value="Eukaryota"/>
</dbReference>
<feature type="region of interest" description="Disordered" evidence="6">
    <location>
        <begin position="53"/>
        <end position="75"/>
    </location>
</feature>
<feature type="region of interest" description="Disordered" evidence="6">
    <location>
        <begin position="333"/>
        <end position="362"/>
    </location>
</feature>
<evidence type="ECO:0000313" key="9">
    <source>
        <dbReference type="EMBL" id="EEC47189.1"/>
    </source>
</evidence>
<feature type="transmembrane region" description="Helical" evidence="7">
    <location>
        <begin position="1078"/>
        <end position="1099"/>
    </location>
</feature>
<dbReference type="GO" id="GO:0005886">
    <property type="term" value="C:plasma membrane"/>
    <property type="evidence" value="ECO:0007669"/>
    <property type="project" value="TreeGrafter"/>
</dbReference>
<feature type="transmembrane region" description="Helical" evidence="7">
    <location>
        <begin position="844"/>
        <end position="864"/>
    </location>
</feature>
<keyword evidence="3" id="KW-0677">Repeat</keyword>
<dbReference type="PANTHER" id="PTHR10582:SF2">
    <property type="entry name" value="INACTIVE"/>
    <property type="match status" value="1"/>
</dbReference>
<dbReference type="OrthoDB" id="43160at2759"/>
<keyword evidence="4 7" id="KW-1133">Transmembrane helix</keyword>
<dbReference type="PaxDb" id="2850-Phatr47206"/>
<feature type="transmembrane region" description="Helical" evidence="7">
    <location>
        <begin position="953"/>
        <end position="977"/>
    </location>
</feature>
<dbReference type="Proteomes" id="UP000000759">
    <property type="component" value="Chromosome 12"/>
</dbReference>
<feature type="domain" description="Ion transport" evidence="8">
    <location>
        <begin position="771"/>
        <end position="983"/>
    </location>
</feature>
<feature type="compositionally biased region" description="Basic and acidic residues" evidence="6">
    <location>
        <begin position="161"/>
        <end position="175"/>
    </location>
</feature>
<dbReference type="InParanoid" id="B7G2U8"/>
<feature type="compositionally biased region" description="Polar residues" evidence="6">
    <location>
        <begin position="185"/>
        <end position="198"/>
    </location>
</feature>